<comment type="caution">
    <text evidence="1">The sequence shown here is derived from an EMBL/GenBank/DDBJ whole genome shotgun (WGS) entry which is preliminary data.</text>
</comment>
<reference evidence="1 2" key="1">
    <citation type="submission" date="2006-02" db="EMBL/GenBank/DDBJ databases">
        <authorList>
            <person name="Murray A."/>
            <person name="Staley J."/>
            <person name="Ferriera S."/>
            <person name="Johnson J."/>
            <person name="Kravitz S."/>
            <person name="Halpern A."/>
            <person name="Remington K."/>
            <person name="Beeson K."/>
            <person name="Tran B."/>
            <person name="Rogers Y.-H."/>
            <person name="Friedman R."/>
            <person name="Venter J.C."/>
        </authorList>
    </citation>
    <scope>NUCLEOTIDE SEQUENCE [LARGE SCALE GENOMIC DNA]</scope>
    <source>
        <strain evidence="1 2">23-P</strain>
    </source>
</reference>
<gene>
    <name evidence="1" type="ORF">PI23P_07480</name>
</gene>
<evidence type="ECO:0000313" key="2">
    <source>
        <dbReference type="Proteomes" id="UP000003053"/>
    </source>
</evidence>
<dbReference type="STRING" id="313594.PI23P_07480"/>
<evidence type="ECO:0000313" key="1">
    <source>
        <dbReference type="EMBL" id="EAR12448.1"/>
    </source>
</evidence>
<dbReference type="HOGENOM" id="CLU_1894291_0_0_10"/>
<sequence length="134" mass="15225">MAAIKSNYFLHLDHTLVTATETLLIVSWTYLMLSSKALTTKIAVHFDLFGKPNGYRSEKNTWLVSALCTSNSVRFIFDSKYREVNSFPKRDQSAKEKKTDLKVMLISAPLLALLCFALPDTAHLRLFLIININN</sequence>
<proteinExistence type="predicted"/>
<protein>
    <recommendedName>
        <fullName evidence="3">DUF1648 domain-containing protein</fullName>
    </recommendedName>
</protein>
<accession>A4BZ55</accession>
<name>A4BZ55_9FLAO</name>
<evidence type="ECO:0008006" key="3">
    <source>
        <dbReference type="Google" id="ProtNLM"/>
    </source>
</evidence>
<keyword evidence="2" id="KW-1185">Reference proteome</keyword>
<dbReference type="AlphaFoldDB" id="A4BZ55"/>
<dbReference type="EMBL" id="AAOG01000002">
    <property type="protein sequence ID" value="EAR12448.1"/>
    <property type="molecule type" value="Genomic_DNA"/>
</dbReference>
<dbReference type="OrthoDB" id="9808690at2"/>
<dbReference type="Proteomes" id="UP000003053">
    <property type="component" value="Unassembled WGS sequence"/>
</dbReference>
<organism evidence="1 2">
    <name type="scientific">Polaribacter irgensii 23-P</name>
    <dbReference type="NCBI Taxonomy" id="313594"/>
    <lineage>
        <taxon>Bacteria</taxon>
        <taxon>Pseudomonadati</taxon>
        <taxon>Bacteroidota</taxon>
        <taxon>Flavobacteriia</taxon>
        <taxon>Flavobacteriales</taxon>
        <taxon>Flavobacteriaceae</taxon>
    </lineage>
</organism>
<dbReference type="RefSeq" id="WP_004570116.1">
    <property type="nucleotide sequence ID" value="NZ_CH724148.1"/>
</dbReference>